<keyword evidence="2" id="KW-1185">Reference proteome</keyword>
<dbReference type="HOGENOM" id="CLU_619438_0_0_6"/>
<dbReference type="Gene3D" id="3.30.1490.270">
    <property type="match status" value="1"/>
</dbReference>
<evidence type="ECO:0000313" key="2">
    <source>
        <dbReference type="Proteomes" id="UP000006859"/>
    </source>
</evidence>
<reference evidence="1 2" key="1">
    <citation type="journal article" date="2011" name="J. Bacteriol.">
        <title>Genome sequence of the plant-pathogenic bacterium Dickeya dadantii 3937.</title>
        <authorList>
            <person name="Glasner J.D."/>
            <person name="Yang C.H."/>
            <person name="Reverchon S."/>
            <person name="Hugouvieux-Cotte-Pattat N."/>
            <person name="Condemine G."/>
            <person name="Bohin J.P."/>
            <person name="Van Gijsegem F."/>
            <person name="Yang S."/>
            <person name="Franza T."/>
            <person name="Expert D."/>
            <person name="Plunkett G. III"/>
            <person name="San Francisco M.J."/>
            <person name="Charkowski A.O."/>
            <person name="Py B."/>
            <person name="Bell K."/>
            <person name="Rauscher L."/>
            <person name="Rodriguez-Palenzuela P."/>
            <person name="Toussaint A."/>
            <person name="Holeva M.C."/>
            <person name="He S.Y."/>
            <person name="Douet V."/>
            <person name="Boccara M."/>
            <person name="Blanco C."/>
            <person name="Toth I."/>
            <person name="Anderson B.D."/>
            <person name="Biehl B.S."/>
            <person name="Mau B."/>
            <person name="Flynn S.M."/>
            <person name="Barras F."/>
            <person name="Lindeberg M."/>
            <person name="Birch P.R."/>
            <person name="Tsuyumu S."/>
            <person name="Shi X."/>
            <person name="Hibbing M."/>
            <person name="Yap M.N."/>
            <person name="Carpentier M."/>
            <person name="Dassa E."/>
            <person name="Umehara M."/>
            <person name="Kim J.F."/>
            <person name="Rusch M."/>
            <person name="Soni P."/>
            <person name="Mayhew G.F."/>
            <person name="Fouts D.E."/>
            <person name="Gill S.R."/>
            <person name="Blattner F.R."/>
            <person name="Keen N.T."/>
            <person name="Perna N.T."/>
        </authorList>
    </citation>
    <scope>NUCLEOTIDE SEQUENCE [LARGE SCALE GENOMIC DNA]</scope>
    <source>
        <strain evidence="1 2">3937</strain>
    </source>
</reference>
<dbReference type="PATRIC" id="fig|198628.6.peg.3735"/>
<proteinExistence type="predicted"/>
<dbReference type="AlphaFoldDB" id="E0SFE2"/>
<sequence>MRDITSEAWKYFSLKFSNEIINADITDFKVKTIIKGRRYYYPPTILNQSLRDEIERISLRLMNIVSSIPEKYFGGDIDAWIKYLGYDDYEAHFLRKMVCEKFLRRALLFTRPDFILTENGPRLCEVNVAATIGGMNGNENYINAFQETVFFKHMLRSDIKFYFDFPERHWEKALHSTRVNSTDLSMPVMFEALASALDSSPMRKTFVDMAIKAGFKVISGIVQELDIREDGVYVSEIRINVLYTRFTWDELKKYAPFELILALSEADNNGLIDFISPPVYTLFDNKKNLVLLSAALQKTDDELSTIIPETFNLDAENHLRVTENKNDWVIKPACDYGGKGVFIGSEFSEQNWLLKIQTILKEKVSYIAQRKITEISEFTDPFGESCAISAGGLVFNGVFSGVYLRRLNVNSQKLVINGAQGAECAPAVFFKKVN</sequence>
<dbReference type="eggNOG" id="COG2308">
    <property type="taxonomic scope" value="Bacteria"/>
</dbReference>
<dbReference type="KEGG" id="ddd:Dda3937_04299"/>
<dbReference type="EMBL" id="CP002038">
    <property type="protein sequence ID" value="ADM99994.1"/>
    <property type="molecule type" value="Genomic_DNA"/>
</dbReference>
<gene>
    <name evidence="1" type="ordered locus">Dda3937_04299</name>
</gene>
<dbReference type="OrthoDB" id="344992at2"/>
<evidence type="ECO:0008006" key="3">
    <source>
        <dbReference type="Google" id="ProtNLM"/>
    </source>
</evidence>
<evidence type="ECO:0000313" key="1">
    <source>
        <dbReference type="EMBL" id="ADM99994.1"/>
    </source>
</evidence>
<name>E0SFE2_DICD3</name>
<accession>E0SFE2</accession>
<dbReference type="SUPFAM" id="SSF56059">
    <property type="entry name" value="Glutathione synthetase ATP-binding domain-like"/>
    <property type="match status" value="1"/>
</dbReference>
<organism evidence="1 2">
    <name type="scientific">Dickeya dadantii (strain 3937)</name>
    <name type="common">Erwinia chrysanthemi (strain 3937)</name>
    <dbReference type="NCBI Taxonomy" id="198628"/>
    <lineage>
        <taxon>Bacteria</taxon>
        <taxon>Pseudomonadati</taxon>
        <taxon>Pseudomonadota</taxon>
        <taxon>Gammaproteobacteria</taxon>
        <taxon>Enterobacterales</taxon>
        <taxon>Pectobacteriaceae</taxon>
        <taxon>Dickeya</taxon>
    </lineage>
</organism>
<protein>
    <recommendedName>
        <fullName evidence="3">Glutathionylspermidine synthase pre-ATP-grasp-like domain-containing protein</fullName>
    </recommendedName>
</protein>
<dbReference type="STRING" id="198628.Dda3937_04299"/>
<dbReference type="Proteomes" id="UP000006859">
    <property type="component" value="Chromosome"/>
</dbReference>
<dbReference type="RefSeq" id="WP_013319417.1">
    <property type="nucleotide sequence ID" value="NC_014500.1"/>
</dbReference>